<dbReference type="PROSITE" id="PS50507">
    <property type="entry name" value="RDRP_SSRNA_POS"/>
    <property type="match status" value="1"/>
</dbReference>
<dbReference type="InterPro" id="IPR007094">
    <property type="entry name" value="RNA-dir_pol_PSvirus"/>
</dbReference>
<dbReference type="InterPro" id="IPR043502">
    <property type="entry name" value="DNA/RNA_pol_sf"/>
</dbReference>
<keyword evidence="3" id="KW-0693">Viral RNA replication</keyword>
<organism evidence="5">
    <name type="scientific">Maksutov virus</name>
    <dbReference type="NCBI Taxonomy" id="2707239"/>
    <lineage>
        <taxon>Viruses</taxon>
        <taxon>Riboviria</taxon>
    </lineage>
</organism>
<evidence type="ECO:0000256" key="3">
    <source>
        <dbReference type="ARBA" id="ARBA00022953"/>
    </source>
</evidence>
<name>A0A6H0DK46_9VIRU</name>
<keyword evidence="5" id="KW-0696">RNA-directed RNA polymerase</keyword>
<accession>A0A6H0DK46</accession>
<dbReference type="GO" id="GO:0039694">
    <property type="term" value="P:viral RNA genome replication"/>
    <property type="evidence" value="ECO:0007669"/>
    <property type="project" value="InterPro"/>
</dbReference>
<dbReference type="GO" id="GO:0003968">
    <property type="term" value="F:RNA-directed RNA polymerase activity"/>
    <property type="evidence" value="ECO:0007669"/>
    <property type="project" value="UniProtKB-KW"/>
</dbReference>
<keyword evidence="1" id="KW-0808">Transferase</keyword>
<dbReference type="Pfam" id="PF00680">
    <property type="entry name" value="RdRP_1"/>
    <property type="match status" value="1"/>
</dbReference>
<evidence type="ECO:0000313" key="5">
    <source>
        <dbReference type="EMBL" id="QIS87967.1"/>
    </source>
</evidence>
<dbReference type="InterPro" id="IPR043128">
    <property type="entry name" value="Rev_trsase/Diguanyl_cyclase"/>
</dbReference>
<dbReference type="EMBL" id="MT025095">
    <property type="protein sequence ID" value="QIS87967.1"/>
    <property type="molecule type" value="Genomic_RNA"/>
</dbReference>
<proteinExistence type="predicted"/>
<evidence type="ECO:0000259" key="4">
    <source>
        <dbReference type="PROSITE" id="PS50507"/>
    </source>
</evidence>
<dbReference type="GO" id="GO:0006351">
    <property type="term" value="P:DNA-templated transcription"/>
    <property type="evidence" value="ECO:0007669"/>
    <property type="project" value="InterPro"/>
</dbReference>
<protein>
    <submittedName>
        <fullName evidence="5">RNA-dependent RNA polymerase</fullName>
    </submittedName>
</protein>
<keyword evidence="2" id="KW-0548">Nucleotidyltransferase</keyword>
<reference evidence="5" key="1">
    <citation type="submission" date="2020-01" db="EMBL/GenBank/DDBJ databases">
        <title>Sustained virome diversity in Antarctic penguins and their ticks: geographical connectedness and no evidence for low pathogen pressure.</title>
        <authorList>
            <person name="Wille M."/>
            <person name="Harvey E."/>
            <person name="Shi M."/>
            <person name="Gonzalez-Acuna D."/>
            <person name="Holmes E.C."/>
            <person name="Hurt A.C."/>
        </authorList>
    </citation>
    <scope>NUCLEOTIDE SEQUENCE</scope>
    <source>
        <strain evidence="5">Antarctic31</strain>
    </source>
</reference>
<dbReference type="SUPFAM" id="SSF56672">
    <property type="entry name" value="DNA/RNA polymerases"/>
    <property type="match status" value="1"/>
</dbReference>
<dbReference type="Gene3D" id="3.30.70.270">
    <property type="match status" value="1"/>
</dbReference>
<dbReference type="InterPro" id="IPR001205">
    <property type="entry name" value="RNA-dir_pol_C"/>
</dbReference>
<evidence type="ECO:0000256" key="1">
    <source>
        <dbReference type="ARBA" id="ARBA00022679"/>
    </source>
</evidence>
<sequence length="536" mass="61054">MREEKTKERDAAVCANSESHYEERRLTILKTEIQKDLELFTIRPYRSKRLKGYCNRMSQDRTTALYDDNVADMLVTQGFSIEDAPRSIYKVEKLYEALSMYAPGKIGKPQRCSEYTAGLSLARACFARPKDRERLDVLPFTPATISMITSNPGGSAGLTNFGSNKAESQTRALERGLQTLKGEKQPEPCLAFARTQFNDKTRLVWGYPYSMTAIEGLVAYPLIQKFKGGSTPMAFSMTSGALGTKLRVASYHKEWAYSLDMSKFDATISGELIHEAFSILQTWFDPHQIEPVSGMTVKEIFKVIERYFIHTTIVMPDSRLYLGKRHGVPSGSFFTQIIDSIVNVIIGGAISARFSLNVSKREIFVLGDDLLMWSNRKMDLDKIAAWANQTFSVRLHGSEKSNIFHRTEPIHYLGRDWDHGLPSLDESEIIKRMAHPESFRRYDADPDVRQRQVGMLILAYAATYWAGWRIAHKLLYPEGMWYGNGSSNIDVNVYHYGRGEKEVNPDFLTGLQRYLRRYHGIGTTHDSPDSGYQIWL</sequence>
<feature type="domain" description="RdRp catalytic" evidence="4">
    <location>
        <begin position="254"/>
        <end position="382"/>
    </location>
</feature>
<evidence type="ECO:0000256" key="2">
    <source>
        <dbReference type="ARBA" id="ARBA00022695"/>
    </source>
</evidence>
<dbReference type="GO" id="GO:0003723">
    <property type="term" value="F:RNA binding"/>
    <property type="evidence" value="ECO:0007669"/>
    <property type="project" value="InterPro"/>
</dbReference>